<feature type="domain" description="NAD-dependent epimerase/dehydratase" evidence="2">
    <location>
        <begin position="4"/>
        <end position="132"/>
    </location>
</feature>
<feature type="domain" description="NAD-dependent epimerase/dehydratase" evidence="2">
    <location>
        <begin position="176"/>
        <end position="279"/>
    </location>
</feature>
<sequence>MKKILITGGAGFIGSHLCDELIAKGYDVTVYDNLLPQVHGHQAQRPDYLNKKVRLIIGDVRDKDHLKDALQDIDVVFHFAARVGVGQSMYEINEYTDVNNRGTAVLMELLAEKPIQKLIVASSMSIYGEGLYVSENGERHCNISRTKEQLKNGHWEPLDKENQILIPIPTPEDKTPDLASVYALSKYDQEKLCLITGQAYHIPTVALRFFNVYGTRQALSNPYTGVLAIFASRYLNNKAPMIFEDGLQERDFIHVKDVCKACILAMEKPEATHQVFNIGSGHKYNVREIALQMAEALDKAHIMPIINGKYRVGDIRHCFADIQKAKTVLGFTPSVSFKYGLQELAAWLEEQVAIDEVDKATLELETRGLTV</sequence>
<dbReference type="RefSeq" id="WP_149074337.1">
    <property type="nucleotide sequence ID" value="NZ_CP043329.1"/>
</dbReference>
<gene>
    <name evidence="3" type="ORF">FYC62_06310</name>
</gene>
<dbReference type="InterPro" id="IPR036291">
    <property type="entry name" value="NAD(P)-bd_dom_sf"/>
</dbReference>
<protein>
    <submittedName>
        <fullName evidence="3">SDR family NAD(P)-dependent oxidoreductase</fullName>
    </submittedName>
</protein>
<dbReference type="InterPro" id="IPR001509">
    <property type="entry name" value="Epimerase_deHydtase"/>
</dbReference>
<evidence type="ECO:0000256" key="1">
    <source>
        <dbReference type="ARBA" id="ARBA00007637"/>
    </source>
</evidence>
<reference evidence="3 4" key="1">
    <citation type="submission" date="2019-08" db="EMBL/GenBank/DDBJ databases">
        <title>Pedobacter sp. nov., isolated from Han river, South Korea.</title>
        <authorList>
            <person name="Lee D.-H."/>
            <person name="Kim Y.-S."/>
            <person name="Hwang E.-M."/>
            <person name="Le Tran T.C."/>
            <person name="Cha C.-J."/>
        </authorList>
    </citation>
    <scope>NUCLEOTIDE SEQUENCE [LARGE SCALE GENOMIC DNA]</scope>
    <source>
        <strain evidence="3 4">CJ43</strain>
    </source>
</reference>
<dbReference type="Pfam" id="PF01370">
    <property type="entry name" value="Epimerase"/>
    <property type="match status" value="2"/>
</dbReference>
<keyword evidence="4" id="KW-1185">Reference proteome</keyword>
<dbReference type="SUPFAM" id="SSF51735">
    <property type="entry name" value="NAD(P)-binding Rossmann-fold domains"/>
    <property type="match status" value="1"/>
</dbReference>
<comment type="similarity">
    <text evidence="1">Belongs to the NAD(P)-dependent epimerase/dehydratase family.</text>
</comment>
<organism evidence="3 4">
    <name type="scientific">Pedobacter aquae</name>
    <dbReference type="NCBI Taxonomy" id="2605747"/>
    <lineage>
        <taxon>Bacteria</taxon>
        <taxon>Pseudomonadati</taxon>
        <taxon>Bacteroidota</taxon>
        <taxon>Sphingobacteriia</taxon>
        <taxon>Sphingobacteriales</taxon>
        <taxon>Sphingobacteriaceae</taxon>
        <taxon>Pedobacter</taxon>
    </lineage>
</organism>
<dbReference type="EMBL" id="CP043329">
    <property type="protein sequence ID" value="QEK51321.1"/>
    <property type="molecule type" value="Genomic_DNA"/>
</dbReference>
<dbReference type="Gene3D" id="3.40.50.720">
    <property type="entry name" value="NAD(P)-binding Rossmann-like Domain"/>
    <property type="match status" value="1"/>
</dbReference>
<evidence type="ECO:0000313" key="3">
    <source>
        <dbReference type="EMBL" id="QEK51321.1"/>
    </source>
</evidence>
<dbReference type="AlphaFoldDB" id="A0A5C0VI14"/>
<name>A0A5C0VI14_9SPHI</name>
<evidence type="ECO:0000313" key="4">
    <source>
        <dbReference type="Proteomes" id="UP000323653"/>
    </source>
</evidence>
<dbReference type="KEGG" id="pej:FYC62_06310"/>
<dbReference type="Proteomes" id="UP000323653">
    <property type="component" value="Chromosome"/>
</dbReference>
<evidence type="ECO:0000259" key="2">
    <source>
        <dbReference type="Pfam" id="PF01370"/>
    </source>
</evidence>
<dbReference type="PANTHER" id="PTHR43000">
    <property type="entry name" value="DTDP-D-GLUCOSE 4,6-DEHYDRATASE-RELATED"/>
    <property type="match status" value="1"/>
</dbReference>
<proteinExistence type="inferred from homology"/>
<dbReference type="PRINTS" id="PR01713">
    <property type="entry name" value="NUCEPIMERASE"/>
</dbReference>
<accession>A0A5C0VI14</accession>